<dbReference type="CDD" id="cd00082">
    <property type="entry name" value="HisKA"/>
    <property type="match status" value="1"/>
</dbReference>
<evidence type="ECO:0000256" key="4">
    <source>
        <dbReference type="ARBA" id="ARBA00022553"/>
    </source>
</evidence>
<dbReference type="SUPFAM" id="SSF47384">
    <property type="entry name" value="Homodimeric domain of signal transducing histidine kinase"/>
    <property type="match status" value="1"/>
</dbReference>
<dbReference type="Gene3D" id="1.10.287.130">
    <property type="match status" value="1"/>
</dbReference>
<comment type="catalytic activity">
    <reaction evidence="1">
        <text>ATP + protein L-histidine = ADP + protein N-phospho-L-histidine.</text>
        <dbReference type="EC" id="2.7.13.3"/>
    </reaction>
</comment>
<dbReference type="PROSITE" id="PS50113">
    <property type="entry name" value="PAC"/>
    <property type="match status" value="1"/>
</dbReference>
<evidence type="ECO:0000256" key="6">
    <source>
        <dbReference type="ARBA" id="ARBA00022777"/>
    </source>
</evidence>
<dbReference type="InterPro" id="IPR003661">
    <property type="entry name" value="HisK_dim/P_dom"/>
</dbReference>
<comment type="subcellular location">
    <subcellularLocation>
        <location evidence="2">Membrane</location>
    </subcellularLocation>
</comment>
<keyword evidence="4" id="KW-0597">Phosphoprotein</keyword>
<evidence type="ECO:0000256" key="2">
    <source>
        <dbReference type="ARBA" id="ARBA00004370"/>
    </source>
</evidence>
<dbReference type="Proteomes" id="UP000584642">
    <property type="component" value="Unassembled WGS sequence"/>
</dbReference>
<dbReference type="EMBL" id="JABFDB010000008">
    <property type="protein sequence ID" value="NYZ20594.1"/>
    <property type="molecule type" value="Genomic_DNA"/>
</dbReference>
<dbReference type="PROSITE" id="PS50885">
    <property type="entry name" value="HAMP"/>
    <property type="match status" value="1"/>
</dbReference>
<evidence type="ECO:0000259" key="10">
    <source>
        <dbReference type="PROSITE" id="PS50885"/>
    </source>
</evidence>
<evidence type="ECO:0000259" key="9">
    <source>
        <dbReference type="PROSITE" id="PS50113"/>
    </source>
</evidence>
<sequence length="672" mass="73814">MHSFLKSLAFRIGASVVAIEVAVLISIGGFAVDRLSQEVDRRTRDRIIVPGALMERGVLAYESVADRNIMANLIGQELEEGMVVGANWNVFHALDPEHLGRDIRQIAGIEPSWFNPKARKPAVVEVEENGSTHLVAVTPLFVRGAEAPTLFAYIKINTTGLTGQKLQLLVNVALLSLLCVALTSAIIVLTLRAMVLRRIGLLAGFVRRIGAGEKHVPPLAVGADELGLLEDGVNHMAADLDKRARQRAAAEEELRQSESRFRDFAAASSDWYWELDQSLRYVAVSDRFFELVKPPASPIGRPADELGVVPVETGGWERLMERLGRHEPVQDFDVTWLEKQRRGEALPRFARLSGLPVYDRDGRFTGYRGTGRDITLHQQARSLLEQRVEERTAALTRANAELHDTLESLHRAQAELVRSEKLASLGALVAGVAHEINTPVGVAVTAASHLSDRTREVRTQFDQNALRRQDLTGYLEVAEEAARLLLQNMERASSLIQSFKQVATDRTSELKRAFELKRYLEDIVNSLSPTLRKSPHRIVIECEDGIEMVGFPGLLSQVVTNLVMNSLVHAYDEGVAGTLRLTATAPDAATVVLAYSDDGRGIAPEFLGKIFDPFFTTKRGAGSTGLGLNIVHNIVTGNLQGQIAVTSRRGGGVTFTLRLPRVVQEKAQQAAE</sequence>
<accession>A0ABX2T8D8</accession>
<dbReference type="PANTHER" id="PTHR43065">
    <property type="entry name" value="SENSOR HISTIDINE KINASE"/>
    <property type="match status" value="1"/>
</dbReference>
<evidence type="ECO:0000313" key="12">
    <source>
        <dbReference type="Proteomes" id="UP000584642"/>
    </source>
</evidence>
<keyword evidence="5" id="KW-0808">Transferase</keyword>
<dbReference type="PRINTS" id="PR00344">
    <property type="entry name" value="BCTRLSENSOR"/>
</dbReference>
<dbReference type="Pfam" id="PF02518">
    <property type="entry name" value="HATPase_c"/>
    <property type="match status" value="1"/>
</dbReference>
<dbReference type="SUPFAM" id="SSF55874">
    <property type="entry name" value="ATPase domain of HSP90 chaperone/DNA topoisomerase II/histidine kinase"/>
    <property type="match status" value="1"/>
</dbReference>
<gene>
    <name evidence="11" type="ORF">HND93_12805</name>
</gene>
<dbReference type="Gene3D" id="3.30.450.20">
    <property type="entry name" value="PAS domain"/>
    <property type="match status" value="1"/>
</dbReference>
<evidence type="ECO:0000256" key="3">
    <source>
        <dbReference type="ARBA" id="ARBA00012438"/>
    </source>
</evidence>
<feature type="domain" description="HAMP" evidence="10">
    <location>
        <begin position="193"/>
        <end position="245"/>
    </location>
</feature>
<evidence type="ECO:0000256" key="7">
    <source>
        <dbReference type="SAM" id="Phobius"/>
    </source>
</evidence>
<feature type="transmembrane region" description="Helical" evidence="7">
    <location>
        <begin position="12"/>
        <end position="32"/>
    </location>
</feature>
<protein>
    <recommendedName>
        <fullName evidence="3">histidine kinase</fullName>
        <ecNumber evidence="3">2.7.13.3</ecNumber>
    </recommendedName>
</protein>
<dbReference type="InterPro" id="IPR003660">
    <property type="entry name" value="HAMP_dom"/>
</dbReference>
<dbReference type="InterPro" id="IPR004358">
    <property type="entry name" value="Sig_transdc_His_kin-like_C"/>
</dbReference>
<feature type="domain" description="PAC" evidence="9">
    <location>
        <begin position="330"/>
        <end position="386"/>
    </location>
</feature>
<dbReference type="InterPro" id="IPR000700">
    <property type="entry name" value="PAS-assoc_C"/>
</dbReference>
<keyword evidence="6" id="KW-0418">Kinase</keyword>
<name>A0ABX2T8D8_9PROT</name>
<feature type="transmembrane region" description="Helical" evidence="7">
    <location>
        <begin position="168"/>
        <end position="191"/>
    </location>
</feature>
<comment type="caution">
    <text evidence="11">The sequence shown here is derived from an EMBL/GenBank/DDBJ whole genome shotgun (WGS) entry which is preliminary data.</text>
</comment>
<evidence type="ECO:0000256" key="5">
    <source>
        <dbReference type="ARBA" id="ARBA00022679"/>
    </source>
</evidence>
<dbReference type="PROSITE" id="PS50109">
    <property type="entry name" value="HIS_KIN"/>
    <property type="match status" value="1"/>
</dbReference>
<dbReference type="RefSeq" id="WP_180282361.1">
    <property type="nucleotide sequence ID" value="NZ_JABFDB010000008.1"/>
</dbReference>
<dbReference type="Gene3D" id="3.30.565.10">
    <property type="entry name" value="Histidine kinase-like ATPase, C-terminal domain"/>
    <property type="match status" value="1"/>
</dbReference>
<keyword evidence="7" id="KW-0812">Transmembrane</keyword>
<dbReference type="SMART" id="SM00387">
    <property type="entry name" value="HATPase_c"/>
    <property type="match status" value="1"/>
</dbReference>
<dbReference type="SMART" id="SM00304">
    <property type="entry name" value="HAMP"/>
    <property type="match status" value="1"/>
</dbReference>
<organism evidence="11 12">
    <name type="scientific">Azospirillum oleiclasticum</name>
    <dbReference type="NCBI Taxonomy" id="2735135"/>
    <lineage>
        <taxon>Bacteria</taxon>
        <taxon>Pseudomonadati</taxon>
        <taxon>Pseudomonadota</taxon>
        <taxon>Alphaproteobacteria</taxon>
        <taxon>Rhodospirillales</taxon>
        <taxon>Azospirillaceae</taxon>
        <taxon>Azospirillum</taxon>
    </lineage>
</organism>
<dbReference type="SUPFAM" id="SSF55785">
    <property type="entry name" value="PYP-like sensor domain (PAS domain)"/>
    <property type="match status" value="1"/>
</dbReference>
<keyword evidence="7" id="KW-1133">Transmembrane helix</keyword>
<dbReference type="Gene3D" id="6.10.340.10">
    <property type="match status" value="1"/>
</dbReference>
<evidence type="ECO:0000259" key="8">
    <source>
        <dbReference type="PROSITE" id="PS50109"/>
    </source>
</evidence>
<evidence type="ECO:0000256" key="1">
    <source>
        <dbReference type="ARBA" id="ARBA00000085"/>
    </source>
</evidence>
<dbReference type="InterPro" id="IPR035965">
    <property type="entry name" value="PAS-like_dom_sf"/>
</dbReference>
<feature type="domain" description="Histidine kinase" evidence="8">
    <location>
        <begin position="431"/>
        <end position="663"/>
    </location>
</feature>
<dbReference type="InterPro" id="IPR003594">
    <property type="entry name" value="HATPase_dom"/>
</dbReference>
<dbReference type="InterPro" id="IPR036097">
    <property type="entry name" value="HisK_dim/P_sf"/>
</dbReference>
<keyword evidence="12" id="KW-1185">Reference proteome</keyword>
<proteinExistence type="predicted"/>
<reference evidence="11 12" key="1">
    <citation type="submission" date="2020-05" db="EMBL/GenBank/DDBJ databases">
        <title>Azospirillum oleiclasticum sp. nov, a nitrogen-fixing and heavy crude oil-emulsifying bacterium isolated from the crude oil of Yumen Oilfield.</title>
        <authorList>
            <person name="Wu D."/>
            <person name="Cai M."/>
            <person name="Zhang X."/>
        </authorList>
    </citation>
    <scope>NUCLEOTIDE SEQUENCE [LARGE SCALE GENOMIC DNA]</scope>
    <source>
        <strain evidence="11 12">ROY-1-1-2</strain>
    </source>
</reference>
<keyword evidence="7" id="KW-0472">Membrane</keyword>
<evidence type="ECO:0000313" key="11">
    <source>
        <dbReference type="EMBL" id="NYZ20594.1"/>
    </source>
</evidence>
<dbReference type="InterPro" id="IPR036890">
    <property type="entry name" value="HATPase_C_sf"/>
</dbReference>
<dbReference type="InterPro" id="IPR005467">
    <property type="entry name" value="His_kinase_dom"/>
</dbReference>
<dbReference type="EC" id="2.7.13.3" evidence="3"/>